<dbReference type="eggNOG" id="COG0860">
    <property type="taxonomic scope" value="Bacteria"/>
</dbReference>
<dbReference type="STRING" id="292459.STH329"/>
<dbReference type="Pfam" id="PF01520">
    <property type="entry name" value="Amidase_3"/>
    <property type="match status" value="1"/>
</dbReference>
<name>Q67SM9_SYMTH</name>
<dbReference type="SUPFAM" id="SSF53187">
    <property type="entry name" value="Zn-dependent exopeptidases"/>
    <property type="match status" value="1"/>
</dbReference>
<gene>
    <name evidence="3" type="ordered locus">STH329</name>
</gene>
<evidence type="ECO:0000313" key="4">
    <source>
        <dbReference type="Proteomes" id="UP000000417"/>
    </source>
</evidence>
<evidence type="ECO:0000259" key="2">
    <source>
        <dbReference type="SMART" id="SM00646"/>
    </source>
</evidence>
<dbReference type="KEGG" id="sth:STH329"/>
<dbReference type="CDD" id="cd02696">
    <property type="entry name" value="MurNAc-LAA"/>
    <property type="match status" value="1"/>
</dbReference>
<dbReference type="GO" id="GO:0008745">
    <property type="term" value="F:N-acetylmuramoyl-L-alanine amidase activity"/>
    <property type="evidence" value="ECO:0007669"/>
    <property type="project" value="InterPro"/>
</dbReference>
<keyword evidence="4" id="KW-1185">Reference proteome</keyword>
<dbReference type="GO" id="GO:0009253">
    <property type="term" value="P:peptidoglycan catabolic process"/>
    <property type="evidence" value="ECO:0007669"/>
    <property type="project" value="InterPro"/>
</dbReference>
<sequence>MVTRIVLDPGHGGWDPGAVANGITEKDYQLAIGLRLRDALLARYDDVEVRMTRETDASVDPAGMSLPPGTARLARELQARVNIANGWPDSVLISLHNDAAGDSRARGGTIYVYGPQSWVAAVAPDGKINHRAPRSYQLAQAMEPIFREMLAKHGIPCNGTKAGDFQVLRNTAGRAVLVEAFFSTSPLDAAAAKTEAFKADLTDAYCRMIAAALGLREKAPATTNPRPVRVVLPSGKVITGELRDSHTWIEVGGVWCPLRAWAELLGFEVLWDNNGPTATVRLPK</sequence>
<dbReference type="EMBL" id="AP006840">
    <property type="protein sequence ID" value="BAD39314.1"/>
    <property type="molecule type" value="Genomic_DNA"/>
</dbReference>
<dbReference type="AlphaFoldDB" id="Q67SM9"/>
<dbReference type="PANTHER" id="PTHR30404:SF0">
    <property type="entry name" value="N-ACETYLMURAMOYL-L-ALANINE AMIDASE AMIC"/>
    <property type="match status" value="1"/>
</dbReference>
<evidence type="ECO:0000256" key="1">
    <source>
        <dbReference type="ARBA" id="ARBA00022801"/>
    </source>
</evidence>
<dbReference type="InterPro" id="IPR002508">
    <property type="entry name" value="MurNAc-LAA_cat"/>
</dbReference>
<dbReference type="OrthoDB" id="9772024at2"/>
<dbReference type="SMART" id="SM00646">
    <property type="entry name" value="Ami_3"/>
    <property type="match status" value="1"/>
</dbReference>
<dbReference type="Gene3D" id="3.40.630.40">
    <property type="entry name" value="Zn-dependent exopeptidases"/>
    <property type="match status" value="1"/>
</dbReference>
<dbReference type="RefSeq" id="WP_011194463.1">
    <property type="nucleotide sequence ID" value="NC_006177.1"/>
</dbReference>
<dbReference type="InterPro" id="IPR050695">
    <property type="entry name" value="N-acetylmuramoyl_amidase_3"/>
</dbReference>
<organism evidence="3 4">
    <name type="scientific">Symbiobacterium thermophilum (strain DSM 24528 / JCM 14929 / IAM 14863 / T)</name>
    <dbReference type="NCBI Taxonomy" id="292459"/>
    <lineage>
        <taxon>Bacteria</taxon>
        <taxon>Bacillati</taxon>
        <taxon>Bacillota</taxon>
        <taxon>Clostridia</taxon>
        <taxon>Eubacteriales</taxon>
        <taxon>Symbiobacteriaceae</taxon>
        <taxon>Symbiobacterium</taxon>
    </lineage>
</organism>
<dbReference type="PANTHER" id="PTHR30404">
    <property type="entry name" value="N-ACETYLMURAMOYL-L-ALANINE AMIDASE"/>
    <property type="match status" value="1"/>
</dbReference>
<dbReference type="Proteomes" id="UP000000417">
    <property type="component" value="Chromosome"/>
</dbReference>
<proteinExistence type="predicted"/>
<evidence type="ECO:0000313" key="3">
    <source>
        <dbReference type="EMBL" id="BAD39314.1"/>
    </source>
</evidence>
<accession>Q67SM9</accession>
<dbReference type="HOGENOM" id="CLU_979787_0_0_9"/>
<protein>
    <submittedName>
        <fullName evidence="3">Sporulation specific N-acetylmuramoyl-L-alanine amidase</fullName>
    </submittedName>
</protein>
<feature type="domain" description="MurNAc-LAA" evidence="2">
    <location>
        <begin position="81"/>
        <end position="210"/>
    </location>
</feature>
<keyword evidence="1" id="KW-0378">Hydrolase</keyword>
<reference evidence="3 4" key="1">
    <citation type="journal article" date="2004" name="Nucleic Acids Res.">
        <title>Genome sequence of Symbiobacterium thermophilum, an uncultivable bacterium that depends on microbial commensalism.</title>
        <authorList>
            <person name="Ueda K."/>
            <person name="Yamashita A."/>
            <person name="Ishikawa J."/>
            <person name="Shimada M."/>
            <person name="Watsuji T."/>
            <person name="Morimura K."/>
            <person name="Ikeda H."/>
            <person name="Hattori M."/>
            <person name="Beppu T."/>
        </authorList>
    </citation>
    <scope>NUCLEOTIDE SEQUENCE [LARGE SCALE GENOMIC DNA]</scope>
    <source>
        <strain evidence="4">T / IAM 14863</strain>
    </source>
</reference>
<dbReference type="GO" id="GO:0030288">
    <property type="term" value="C:outer membrane-bounded periplasmic space"/>
    <property type="evidence" value="ECO:0007669"/>
    <property type="project" value="TreeGrafter"/>
</dbReference>